<dbReference type="GeneID" id="117365818"/>
<evidence type="ECO:0000259" key="5">
    <source>
        <dbReference type="Pfam" id="PF13679"/>
    </source>
</evidence>
<dbReference type="InterPro" id="IPR025714">
    <property type="entry name" value="Methyltranfer_dom"/>
</dbReference>
<keyword evidence="6" id="KW-1185">Reference proteome</keyword>
<keyword evidence="4" id="KW-0963">Cytoplasm</keyword>
<dbReference type="SUPFAM" id="SSF47616">
    <property type="entry name" value="GST C-terminal domain-like"/>
    <property type="match status" value="1"/>
</dbReference>
<dbReference type="AlphaFoldDB" id="A0A6P8S3T7"/>
<dbReference type="GO" id="GO:0005737">
    <property type="term" value="C:cytoplasm"/>
    <property type="evidence" value="ECO:0007669"/>
    <property type="project" value="UniProtKB-SubCell"/>
</dbReference>
<evidence type="ECO:0000256" key="2">
    <source>
        <dbReference type="ARBA" id="ARBA00008797"/>
    </source>
</evidence>
<evidence type="ECO:0000256" key="1">
    <source>
        <dbReference type="ARBA" id="ARBA00004496"/>
    </source>
</evidence>
<dbReference type="OrthoDB" id="206598at2759"/>
<proteinExistence type="inferred from homology"/>
<organism evidence="6 7">
    <name type="scientific">Geotrypetes seraphini</name>
    <name type="common">Gaboon caecilian</name>
    <name type="synonym">Caecilia seraphini</name>
    <dbReference type="NCBI Taxonomy" id="260995"/>
    <lineage>
        <taxon>Eukaryota</taxon>
        <taxon>Metazoa</taxon>
        <taxon>Chordata</taxon>
        <taxon>Craniata</taxon>
        <taxon>Vertebrata</taxon>
        <taxon>Euteleostomi</taxon>
        <taxon>Amphibia</taxon>
        <taxon>Gymnophiona</taxon>
        <taxon>Geotrypetes</taxon>
    </lineage>
</organism>
<dbReference type="InterPro" id="IPR029063">
    <property type="entry name" value="SAM-dependent_MTases_sf"/>
</dbReference>
<feature type="domain" description="Methyltransferase" evidence="5">
    <location>
        <begin position="456"/>
        <end position="578"/>
    </location>
</feature>
<dbReference type="RefSeq" id="XP_033812579.1">
    <property type="nucleotide sequence ID" value="XM_033956688.1"/>
</dbReference>
<protein>
    <recommendedName>
        <fullName evidence="3">Glutathione S-transferase C-terminal domain-containing protein</fullName>
    </recommendedName>
</protein>
<dbReference type="KEGG" id="gsh:117365818"/>
<evidence type="ECO:0000256" key="4">
    <source>
        <dbReference type="ARBA" id="ARBA00022490"/>
    </source>
</evidence>
<evidence type="ECO:0000256" key="3">
    <source>
        <dbReference type="ARBA" id="ARBA00022165"/>
    </source>
</evidence>
<dbReference type="Gene3D" id="3.40.50.150">
    <property type="entry name" value="Vaccinia Virus protein VP39"/>
    <property type="match status" value="1"/>
</dbReference>
<dbReference type="CTD" id="79807"/>
<name>A0A6P8S3T7_GEOSA</name>
<dbReference type="Pfam" id="PF13679">
    <property type="entry name" value="Methyltransf_32"/>
    <property type="match status" value="1"/>
</dbReference>
<dbReference type="InParanoid" id="A0A6P8S3T7"/>
<dbReference type="SUPFAM" id="SSF53335">
    <property type="entry name" value="S-adenosyl-L-methionine-dependent methyltransferases"/>
    <property type="match status" value="1"/>
</dbReference>
<gene>
    <name evidence="7" type="primary">GSTCD</name>
</gene>
<dbReference type="PANTHER" id="PTHR13369:SF0">
    <property type="entry name" value="GLUTATHIONE S-TRANSFERASE C-TERMINAL DOMAIN-CONTAINING PROTEIN"/>
    <property type="match status" value="1"/>
</dbReference>
<accession>A0A6P8S3T7</accession>
<evidence type="ECO:0000313" key="7">
    <source>
        <dbReference type="RefSeq" id="XP_033812579.1"/>
    </source>
</evidence>
<evidence type="ECO:0000313" key="6">
    <source>
        <dbReference type="Proteomes" id="UP000515159"/>
    </source>
</evidence>
<comment type="similarity">
    <text evidence="2">Belongs to the GSTCD family.</text>
</comment>
<sequence length="666" mass="74613">MKSHKEVAITEYLYLEVSPHPDDYAFPLHTAISLFLMTYCDCKIFKVFLVPTQEIPDSSFVAQGLLKNFDAHVISRQELPFLIQNCCLPAILEKGGRFCRAGLAVVLRCIIQKVYEIDRCRKNVLELLGFKKTCLKACAEVSQWTRLCEISIPLAVESFLQDPTTVPLEILQLEKKLGEPVRVHNDDKIRRQKLQQMKIDKKSAEATKESFSENKGAQVEIEESVSVSLELRAALSKLTVDEVAKGSNREPSHIRKTKTSDLPTLEHVFAEGLYFTLTDIVLLPCIHQFLVFVSKKCEDNLVHLPLLSCWYRRIQAVPGVKKAAAKCGIQFIPLPDILFSKDGKPVNSILVHEEKKDQMDNQFLGGPRPTMRKLMEKGIEARFSPHPCPSWTLDWKSLPTDVSPAEGSLVRGDNAALKCWKRQKGAIKGLEQWSQTRGPGATCGPPGKMSGDRALRKQQQLNNLVSVVMKLAKPRDTIVDFCSGGGHVGIVLAHTLPSCQVVLIENKEESLLRAQERTSELGLNNIWFIQANLDYFKGKFNIGVALHACGVATDMVIEHCIRGQASFVICPCCYGFIQNTTKSTFPRSHRFREAISYKEHMILCRFADQTAVQLPSERRLIGKHCMGLVDLDRAWSAEGHGYSTQVISMEPESCSPKNNMIVGVPL</sequence>
<dbReference type="PANTHER" id="PTHR13369">
    <property type="match status" value="1"/>
</dbReference>
<dbReference type="Proteomes" id="UP000515159">
    <property type="component" value="Chromosome 1"/>
</dbReference>
<dbReference type="FunFam" id="3.40.50.150:FF:000125">
    <property type="entry name" value="Glutathione S-transferase C-terminal domain-containing protein"/>
    <property type="match status" value="1"/>
</dbReference>
<dbReference type="FunCoup" id="A0A6P8S3T7">
    <property type="interactions" value="1646"/>
</dbReference>
<comment type="subcellular location">
    <subcellularLocation>
        <location evidence="1">Cytoplasm</location>
    </subcellularLocation>
</comment>
<dbReference type="InterPro" id="IPR036282">
    <property type="entry name" value="Glutathione-S-Trfase_C_sf"/>
</dbReference>
<reference evidence="7" key="1">
    <citation type="submission" date="2025-08" db="UniProtKB">
        <authorList>
            <consortium name="RefSeq"/>
        </authorList>
    </citation>
    <scope>IDENTIFICATION</scope>
</reference>